<evidence type="ECO:0000313" key="3">
    <source>
        <dbReference type="Proteomes" id="UP000789375"/>
    </source>
</evidence>
<organism evidence="2 3">
    <name type="scientific">Funneliformis mosseae</name>
    <name type="common">Endomycorrhizal fungus</name>
    <name type="synonym">Glomus mosseae</name>
    <dbReference type="NCBI Taxonomy" id="27381"/>
    <lineage>
        <taxon>Eukaryota</taxon>
        <taxon>Fungi</taxon>
        <taxon>Fungi incertae sedis</taxon>
        <taxon>Mucoromycota</taxon>
        <taxon>Glomeromycotina</taxon>
        <taxon>Glomeromycetes</taxon>
        <taxon>Glomerales</taxon>
        <taxon>Glomeraceae</taxon>
        <taxon>Funneliformis</taxon>
    </lineage>
</organism>
<dbReference type="EMBL" id="CAJVPP010002468">
    <property type="protein sequence ID" value="CAG8601062.1"/>
    <property type="molecule type" value="Genomic_DNA"/>
</dbReference>
<keyword evidence="3" id="KW-1185">Reference proteome</keyword>
<evidence type="ECO:0000256" key="1">
    <source>
        <dbReference type="SAM" id="MobiDB-lite"/>
    </source>
</evidence>
<evidence type="ECO:0000313" key="2">
    <source>
        <dbReference type="EMBL" id="CAG8601062.1"/>
    </source>
</evidence>
<reference evidence="2" key="1">
    <citation type="submission" date="2021-06" db="EMBL/GenBank/DDBJ databases">
        <authorList>
            <person name="Kallberg Y."/>
            <person name="Tangrot J."/>
            <person name="Rosling A."/>
        </authorList>
    </citation>
    <scope>NUCLEOTIDE SEQUENCE</scope>
    <source>
        <strain evidence="2">87-6 pot B 2015</strain>
    </source>
</reference>
<sequence length="626" mass="71974">MVFFYTILTYSNTSFLTPPDEEPINENPIIEELVNENPVVEGLISENPNNEELNKETNNDPVQLEVGDSIQASIQNSHFCKLRQRLKQILQLREIRLGDELKFNGTVVGHVVETNNGLAIPYRGIDCTSESNIFMAHYGYMPNKRGRESLRRQYSIADRRRIQAQKAQALLDRYKKTSIRTSIVKNAGPLCSRLKADSVPALLEPRRFSEEPKPDYKTARKWEGERINKQIHLHNPTIMNVKNGIGTIGTIETVNVLVSGSKKEGSYLQADDDKDPVLTGNINGSKKRNRKSSKEEEKSDILEKVEYQDEPAAKKENSVRVQLDISSAIRTKIFEQMRAIYPRHDLPKVVEEICRRCARIARKQTREALEEEIDNAYNDLRTNLSSSDKKLLRTSQNVWNHIAENWRTSFDSPQTIEDTHVHHSIHPFLRPFFPDGPDRTIDWANKLSFVSASRKTNDDDEGEGHKPDFTITVNKRSGKFEIVFGLFKSPYKSSSHFANVDLVDLGVLMKDSLDNMYKEKCLELDMTVFGIHAFGYNVRIYAMDLSYDAVYRMYLIGEFEMPKIAKLSTSWFANYQSQNFVEEYIERLPSYTTNNDNIINTPTEKMRMTRRTVATPRKVELKLGNV</sequence>
<dbReference type="AlphaFoldDB" id="A0A9N9CEX2"/>
<proteinExistence type="predicted"/>
<protein>
    <submittedName>
        <fullName evidence="2">12415_t:CDS:1</fullName>
    </submittedName>
</protein>
<gene>
    <name evidence="2" type="ORF">FMOSSE_LOCUS8951</name>
</gene>
<feature type="region of interest" description="Disordered" evidence="1">
    <location>
        <begin position="266"/>
        <end position="299"/>
    </location>
</feature>
<name>A0A9N9CEX2_FUNMO</name>
<accession>A0A9N9CEX2</accession>
<comment type="caution">
    <text evidence="2">The sequence shown here is derived from an EMBL/GenBank/DDBJ whole genome shotgun (WGS) entry which is preliminary data.</text>
</comment>
<dbReference type="Proteomes" id="UP000789375">
    <property type="component" value="Unassembled WGS sequence"/>
</dbReference>